<accession>E3MP40</accession>
<gene>
    <name evidence="1" type="ORF">CRE_07653</name>
</gene>
<dbReference type="RefSeq" id="XP_003102032.2">
    <property type="nucleotide sequence ID" value="XM_003101984.2"/>
</dbReference>
<dbReference type="STRING" id="31234.E3MP40"/>
<keyword evidence="2" id="KW-1185">Reference proteome</keyword>
<reference evidence="1" key="1">
    <citation type="submission" date="2007-07" db="EMBL/GenBank/DDBJ databases">
        <title>PCAP assembly of the Caenorhabditis remanei genome.</title>
        <authorList>
            <consortium name="The Caenorhabditis remanei Sequencing Consortium"/>
            <person name="Wilson R.K."/>
        </authorList>
    </citation>
    <scope>NUCLEOTIDE SEQUENCE [LARGE SCALE GENOMIC DNA]</scope>
    <source>
        <strain evidence="1">PB4641</strain>
    </source>
</reference>
<sequence>MQKVQKQVYALLLRTLEGAIATRISNVTQAVDFPEKELEDLEKEADKRVKPFVLVLLEKNKNDFEKHYLERGQLFMRQRLFSVVTKVEQRCILSSAPYDALCGGLSSCGFSGGQSSDTRLDKKEKEPKDVLATPRDVLTETTKANSYEKAISNGSAYEKKIRDNTAAKNSDVFYEETNFIVNPSSTKFRQNLC</sequence>
<dbReference type="eggNOG" id="KOG0994">
    <property type="taxonomic scope" value="Eukaryota"/>
</dbReference>
<organism evidence="2">
    <name type="scientific">Caenorhabditis remanei</name>
    <name type="common">Caenorhabditis vulgaris</name>
    <dbReference type="NCBI Taxonomy" id="31234"/>
    <lineage>
        <taxon>Eukaryota</taxon>
        <taxon>Metazoa</taxon>
        <taxon>Ecdysozoa</taxon>
        <taxon>Nematoda</taxon>
        <taxon>Chromadorea</taxon>
        <taxon>Rhabditida</taxon>
        <taxon>Rhabditina</taxon>
        <taxon>Rhabditomorpha</taxon>
        <taxon>Rhabditoidea</taxon>
        <taxon>Rhabditidae</taxon>
        <taxon>Peloderinae</taxon>
        <taxon>Caenorhabditis</taxon>
    </lineage>
</organism>
<dbReference type="HOGENOM" id="CLU_1410039_0_0_1"/>
<dbReference type="AlphaFoldDB" id="E3MP40"/>
<dbReference type="Proteomes" id="UP000008281">
    <property type="component" value="Unassembled WGS sequence"/>
</dbReference>
<dbReference type="EMBL" id="DS268462">
    <property type="protein sequence ID" value="EFP06365.1"/>
    <property type="molecule type" value="Genomic_DNA"/>
</dbReference>
<dbReference type="GeneID" id="9813987"/>
<name>E3MP40_CAERE</name>
<dbReference type="KEGG" id="crq:GCK72_026035"/>
<proteinExistence type="predicted"/>
<dbReference type="CTD" id="9813987"/>
<evidence type="ECO:0000313" key="1">
    <source>
        <dbReference type="EMBL" id="EFP06365.1"/>
    </source>
</evidence>
<dbReference type="InParanoid" id="E3MP40"/>
<evidence type="ECO:0000313" key="2">
    <source>
        <dbReference type="Proteomes" id="UP000008281"/>
    </source>
</evidence>
<protein>
    <submittedName>
        <fullName evidence="1">Uncharacterized protein</fullName>
    </submittedName>
</protein>